<evidence type="ECO:0000313" key="2">
    <source>
        <dbReference type="Proteomes" id="UP000799441"/>
    </source>
</evidence>
<name>A0A9P4Q819_9PEZI</name>
<organism evidence="1 2">
    <name type="scientific">Polychaeton citri CBS 116435</name>
    <dbReference type="NCBI Taxonomy" id="1314669"/>
    <lineage>
        <taxon>Eukaryota</taxon>
        <taxon>Fungi</taxon>
        <taxon>Dikarya</taxon>
        <taxon>Ascomycota</taxon>
        <taxon>Pezizomycotina</taxon>
        <taxon>Dothideomycetes</taxon>
        <taxon>Dothideomycetidae</taxon>
        <taxon>Capnodiales</taxon>
        <taxon>Capnodiaceae</taxon>
        <taxon>Polychaeton</taxon>
    </lineage>
</organism>
<dbReference type="SUPFAM" id="SSF55144">
    <property type="entry name" value="LigT-like"/>
    <property type="match status" value="1"/>
</dbReference>
<reference evidence="1" key="1">
    <citation type="journal article" date="2020" name="Stud. Mycol.">
        <title>101 Dothideomycetes genomes: a test case for predicting lifestyles and emergence of pathogens.</title>
        <authorList>
            <person name="Haridas S."/>
            <person name="Albert R."/>
            <person name="Binder M."/>
            <person name="Bloem J."/>
            <person name="Labutti K."/>
            <person name="Salamov A."/>
            <person name="Andreopoulos B."/>
            <person name="Baker S."/>
            <person name="Barry K."/>
            <person name="Bills G."/>
            <person name="Bluhm B."/>
            <person name="Cannon C."/>
            <person name="Castanera R."/>
            <person name="Culley D."/>
            <person name="Daum C."/>
            <person name="Ezra D."/>
            <person name="Gonzalez J."/>
            <person name="Henrissat B."/>
            <person name="Kuo A."/>
            <person name="Liang C."/>
            <person name="Lipzen A."/>
            <person name="Lutzoni F."/>
            <person name="Magnuson J."/>
            <person name="Mondo S."/>
            <person name="Nolan M."/>
            <person name="Ohm R."/>
            <person name="Pangilinan J."/>
            <person name="Park H.-J."/>
            <person name="Ramirez L."/>
            <person name="Alfaro M."/>
            <person name="Sun H."/>
            <person name="Tritt A."/>
            <person name="Yoshinaga Y."/>
            <person name="Zwiers L.-H."/>
            <person name="Turgeon B."/>
            <person name="Goodwin S."/>
            <person name="Spatafora J."/>
            <person name="Crous P."/>
            <person name="Grigoriev I."/>
        </authorList>
    </citation>
    <scope>NUCLEOTIDE SEQUENCE</scope>
    <source>
        <strain evidence="1">CBS 116435</strain>
    </source>
</reference>
<dbReference type="InterPro" id="IPR009097">
    <property type="entry name" value="Cyclic_Pdiesterase"/>
</dbReference>
<evidence type="ECO:0008006" key="3">
    <source>
        <dbReference type="Google" id="ProtNLM"/>
    </source>
</evidence>
<dbReference type="Gene3D" id="3.90.1140.10">
    <property type="entry name" value="Cyclic phosphodiesterase"/>
    <property type="match status" value="1"/>
</dbReference>
<dbReference type="AlphaFoldDB" id="A0A9P4Q819"/>
<dbReference type="EMBL" id="MU003783">
    <property type="protein sequence ID" value="KAF2722313.1"/>
    <property type="molecule type" value="Genomic_DNA"/>
</dbReference>
<gene>
    <name evidence="1" type="ORF">K431DRAFT_293479</name>
</gene>
<accession>A0A9P4Q819</accession>
<protein>
    <recommendedName>
        <fullName evidence="3">RNA ligase/cyclic nucleotide phosphodiesterase</fullName>
    </recommendedName>
</protein>
<keyword evidence="2" id="KW-1185">Reference proteome</keyword>
<dbReference type="Proteomes" id="UP000799441">
    <property type="component" value="Unassembled WGS sequence"/>
</dbReference>
<sequence>MAAYYTFEDYSGTSTPNKTDNPYQDLIEICENDPSKIQEKYDTHRTNRAAAQKAKLSSPDFSGVLPDVILAKLEDPRNHPGFQDPRNCLVFWAHPPPSVRVLAAEIQKRLKQAAPSLWTMPPNNLHMTALEITHSLTAPEIDALVDKMLPSVPDITDFTLTHRARVVKPTISYDAQALALSYLPASGEPGRSEVDDKYSYHHLRRDLFTKASATGVKVASRYVVPSAHLTVARFVNQTGFETADGKVDHQGVQKLIQAIEEINAWLEKEYWPQNGTIKSGGEWVIGEERGLEYRKGTLWYGSGGQTVHLGEGF</sequence>
<comment type="caution">
    <text evidence="1">The sequence shown here is derived from an EMBL/GenBank/DDBJ whole genome shotgun (WGS) entry which is preliminary data.</text>
</comment>
<proteinExistence type="predicted"/>
<dbReference type="OrthoDB" id="2967263at2759"/>
<evidence type="ECO:0000313" key="1">
    <source>
        <dbReference type="EMBL" id="KAF2722313.1"/>
    </source>
</evidence>